<evidence type="ECO:0000313" key="3">
    <source>
        <dbReference type="Proteomes" id="UP000007844"/>
    </source>
</evidence>
<reference evidence="2 3" key="1">
    <citation type="journal article" date="2011" name="J. Bacteriol.">
        <title>Genome sequence of the mercury-methylating and pleomorphic Desulfovibrio africanus Strain Walvis Bay.</title>
        <authorList>
            <person name="Brown S.D."/>
            <person name="Wall J.D."/>
            <person name="Kucken A.M."/>
            <person name="Gilmour C.C."/>
            <person name="Podar M."/>
            <person name="Brandt C.C."/>
            <person name="Teshima H."/>
            <person name="Detter J.C."/>
            <person name="Han C.S."/>
            <person name="Land M.L."/>
            <person name="Lucas S."/>
            <person name="Han J."/>
            <person name="Pennacchio L."/>
            <person name="Nolan M."/>
            <person name="Pitluck S."/>
            <person name="Woyke T."/>
            <person name="Goodwin L."/>
            <person name="Palumbo A.V."/>
            <person name="Elias D.A."/>
        </authorList>
    </citation>
    <scope>NUCLEOTIDE SEQUENCE [LARGE SCALE GENOMIC DNA]</scope>
    <source>
        <strain evidence="2 3">Walvis Bay</strain>
    </source>
</reference>
<dbReference type="InterPro" id="IPR001296">
    <property type="entry name" value="Glyco_trans_1"/>
</dbReference>
<dbReference type="GO" id="GO:0016757">
    <property type="term" value="F:glycosyltransferase activity"/>
    <property type="evidence" value="ECO:0007669"/>
    <property type="project" value="InterPro"/>
</dbReference>
<dbReference type="AlphaFoldDB" id="F3YZ60"/>
<name>F3YZ60_DESAF</name>
<accession>F3YZ60</accession>
<dbReference type="Pfam" id="PF00534">
    <property type="entry name" value="Glycos_transf_1"/>
    <property type="match status" value="1"/>
</dbReference>
<dbReference type="PANTHER" id="PTHR12526">
    <property type="entry name" value="GLYCOSYLTRANSFERASE"/>
    <property type="match status" value="1"/>
</dbReference>
<dbReference type="KEGG" id="daf:Desaf_2493"/>
<sequence>MHARRIWATLDPYHEPGAILGRRVANEHFLCSLLSAGAFDEHHFFLAGGSQEKALREFLEPRFPGLAAKGGLRFFSRLDLPRMLGATDYHCFHLSDCIVSQPHVARLRNLYSGRIFPVTGPTHSLSYSEHMTAMLQHLWPGTTARDCIVATSRSGQEAVLAYFRELRQHLGLDSERFREPKVERIPLGVDLAAMAPLHGERRAEVRKTLGFGPDMVMVLVFGRIQHHSKLDLLPVVRAFQRLAAQGLGRDRVGLVLGGWADKGDAFHATLQEIAANAGLHMRVVLRPTDEQKRELFGAADVFCSPSDNPQETFGLTMLEASAMGLPIVASDYDGYRDLVVHGETGLLAPTLGLARSGELDAVARVLFDNQYHLLLGQATAVDVRSLAEALGRLAADPGLRLEMGAAGRRRVEREYSWESVIRSHVALWDALWDVQPGGDLAAAHPLHAPYAEIFAANPSARLSPDVRLVCTKAGEAVLREREFPLIYGGVSEWVDPRLLRMLIFLARKPAQAFDLLTRLREAKPDLSLERAEFLLLWTLKQDFLERAETA</sequence>
<gene>
    <name evidence="2" type="ORF">Desaf_2493</name>
</gene>
<organism evidence="2 3">
    <name type="scientific">Desulfocurvibacter africanus subsp. africanus str. Walvis Bay</name>
    <dbReference type="NCBI Taxonomy" id="690850"/>
    <lineage>
        <taxon>Bacteria</taxon>
        <taxon>Pseudomonadati</taxon>
        <taxon>Thermodesulfobacteriota</taxon>
        <taxon>Desulfovibrionia</taxon>
        <taxon>Desulfovibrionales</taxon>
        <taxon>Desulfovibrionaceae</taxon>
        <taxon>Desulfocurvibacter</taxon>
    </lineage>
</organism>
<dbReference type="eggNOG" id="COG0438">
    <property type="taxonomic scope" value="Bacteria"/>
</dbReference>
<dbReference type="STRING" id="690850.Desaf_2493"/>
<keyword evidence="2" id="KW-0808">Transferase</keyword>
<dbReference type="HOGENOM" id="CLU_498501_0_0_7"/>
<dbReference type="EMBL" id="CP003221">
    <property type="protein sequence ID" value="EGJ50816.1"/>
    <property type="molecule type" value="Genomic_DNA"/>
</dbReference>
<dbReference type="CDD" id="cd03801">
    <property type="entry name" value="GT4_PimA-like"/>
    <property type="match status" value="1"/>
</dbReference>
<evidence type="ECO:0000259" key="1">
    <source>
        <dbReference type="Pfam" id="PF00534"/>
    </source>
</evidence>
<protein>
    <submittedName>
        <fullName evidence="2">Glycosyl transferase group 1</fullName>
    </submittedName>
</protein>
<dbReference type="RefSeq" id="WP_014260514.1">
    <property type="nucleotide sequence ID" value="NC_016629.1"/>
</dbReference>
<feature type="domain" description="Glycosyl transferase family 1" evidence="1">
    <location>
        <begin position="204"/>
        <end position="349"/>
    </location>
</feature>
<dbReference type="Gene3D" id="3.40.50.2000">
    <property type="entry name" value="Glycogen Phosphorylase B"/>
    <property type="match status" value="1"/>
</dbReference>
<dbReference type="Proteomes" id="UP000007844">
    <property type="component" value="Chromosome"/>
</dbReference>
<evidence type="ECO:0000313" key="2">
    <source>
        <dbReference type="EMBL" id="EGJ50816.1"/>
    </source>
</evidence>
<keyword evidence="3" id="KW-1185">Reference proteome</keyword>
<proteinExistence type="predicted"/>
<dbReference type="SUPFAM" id="SSF53756">
    <property type="entry name" value="UDP-Glycosyltransferase/glycogen phosphorylase"/>
    <property type="match status" value="1"/>
</dbReference>